<feature type="transmembrane region" description="Helical" evidence="6">
    <location>
        <begin position="17"/>
        <end position="39"/>
    </location>
</feature>
<dbReference type="Proteomes" id="UP000016944">
    <property type="component" value="Plasmid IRBL74_p"/>
</dbReference>
<proteinExistence type="predicted"/>
<reference evidence="7 8" key="1">
    <citation type="journal article" date="2013" name="Genome Announc.">
        <title>Complete Genome Sequence of the Sesbania Symbiont and Rice Growth-Promoting Endophyte Rhizobium sp. Strain IRBG74.</title>
        <authorList>
            <person name="Crook M.B."/>
            <person name="Mitra S."/>
            <person name="Ane J.M."/>
            <person name="Sadowsky M.J."/>
            <person name="Gyaneshwar P."/>
        </authorList>
    </citation>
    <scope>NUCLEOTIDE SEQUENCE [LARGE SCALE GENOMIC DNA]</scope>
    <source>
        <strain evidence="7 8">IRBG74</strain>
        <plasmid evidence="8">IRBL74_p</plasmid>
    </source>
</reference>
<dbReference type="PANTHER" id="PTHR30086:SF20">
    <property type="entry name" value="ARGININE EXPORTER PROTEIN ARGO-RELATED"/>
    <property type="match status" value="1"/>
</dbReference>
<evidence type="ECO:0000256" key="6">
    <source>
        <dbReference type="SAM" id="Phobius"/>
    </source>
</evidence>
<name>U4Q3I3_9HYPH</name>
<dbReference type="EMBL" id="HG518324">
    <property type="protein sequence ID" value="CDI11831.1"/>
    <property type="molecule type" value="Genomic_DNA"/>
</dbReference>
<sequence length="224" mass="23510">MCPNRKVVAMSIPLHQYLIFISIVTMIVVTPGPNLALLLANSPSNTKLTGFGMVFGFAAAIVSHATLALVGVGAVIAASAILFTVMKLLGAAYLIWLGIKSLLSLRGLDASVINPSRVPMSLTAPKAFVRGYLSNFLNPKPAIFYVAVFPQFLEGHQQEVLANGAALALTHALIAVGFYGVVVLLIGSVTGFLNRPHIARRIKTVSGAALILLGGRLLLAKSPA</sequence>
<evidence type="ECO:0000313" key="8">
    <source>
        <dbReference type="Proteomes" id="UP000016944"/>
    </source>
</evidence>
<evidence type="ECO:0000256" key="5">
    <source>
        <dbReference type="ARBA" id="ARBA00023136"/>
    </source>
</evidence>
<geneLocation type="plasmid" evidence="7 8">
    <name>IRBL74_p</name>
</geneLocation>
<dbReference type="GO" id="GO:0005886">
    <property type="term" value="C:plasma membrane"/>
    <property type="evidence" value="ECO:0007669"/>
    <property type="project" value="UniProtKB-SubCell"/>
</dbReference>
<feature type="transmembrane region" description="Helical" evidence="6">
    <location>
        <begin position="76"/>
        <end position="96"/>
    </location>
</feature>
<dbReference type="PANTHER" id="PTHR30086">
    <property type="entry name" value="ARGININE EXPORTER PROTEIN ARGO"/>
    <property type="match status" value="1"/>
</dbReference>
<dbReference type="InterPro" id="IPR001123">
    <property type="entry name" value="LeuE-type"/>
</dbReference>
<dbReference type="Pfam" id="PF01810">
    <property type="entry name" value="LysE"/>
    <property type="match status" value="1"/>
</dbReference>
<dbReference type="HOGENOM" id="CLU_079569_3_0_5"/>
<keyword evidence="3 6" id="KW-0812">Transmembrane</keyword>
<evidence type="ECO:0000256" key="1">
    <source>
        <dbReference type="ARBA" id="ARBA00004651"/>
    </source>
</evidence>
<dbReference type="PIRSF" id="PIRSF006324">
    <property type="entry name" value="LeuE"/>
    <property type="match status" value="1"/>
</dbReference>
<feature type="transmembrane region" description="Helical" evidence="6">
    <location>
        <begin position="51"/>
        <end position="70"/>
    </location>
</feature>
<keyword evidence="4 6" id="KW-1133">Transmembrane helix</keyword>
<evidence type="ECO:0000256" key="3">
    <source>
        <dbReference type="ARBA" id="ARBA00022692"/>
    </source>
</evidence>
<comment type="subcellular location">
    <subcellularLocation>
        <location evidence="1">Cell membrane</location>
        <topology evidence="1">Multi-pass membrane protein</topology>
    </subcellularLocation>
</comment>
<protein>
    <submittedName>
        <fullName evidence="7">Amino acid transport protein, LysE type</fullName>
    </submittedName>
</protein>
<dbReference type="GO" id="GO:0015171">
    <property type="term" value="F:amino acid transmembrane transporter activity"/>
    <property type="evidence" value="ECO:0007669"/>
    <property type="project" value="TreeGrafter"/>
</dbReference>
<organism evidence="7 8">
    <name type="scientific">Agrobacterium pusense</name>
    <dbReference type="NCBI Taxonomy" id="648995"/>
    <lineage>
        <taxon>Bacteria</taxon>
        <taxon>Pseudomonadati</taxon>
        <taxon>Pseudomonadota</taxon>
        <taxon>Alphaproteobacteria</taxon>
        <taxon>Hyphomicrobiales</taxon>
        <taxon>Rhizobiaceae</taxon>
        <taxon>Rhizobium/Agrobacterium group</taxon>
        <taxon>Agrobacterium</taxon>
    </lineage>
</organism>
<dbReference type="KEGG" id="rir:BN877_p0102"/>
<dbReference type="PATRIC" id="fig|424182.3.peg.4866"/>
<accession>U4Q3I3</accession>
<gene>
    <name evidence="7" type="ORF">BN877_p0102</name>
</gene>
<evidence type="ECO:0000313" key="7">
    <source>
        <dbReference type="EMBL" id="CDI11831.1"/>
    </source>
</evidence>
<keyword evidence="7" id="KW-0614">Plasmid</keyword>
<evidence type="ECO:0000256" key="4">
    <source>
        <dbReference type="ARBA" id="ARBA00022989"/>
    </source>
</evidence>
<dbReference type="AlphaFoldDB" id="U4Q3I3"/>
<keyword evidence="2" id="KW-1003">Cell membrane</keyword>
<keyword evidence="5 6" id="KW-0472">Membrane</keyword>
<evidence type="ECO:0000256" key="2">
    <source>
        <dbReference type="ARBA" id="ARBA00022475"/>
    </source>
</evidence>
<feature type="transmembrane region" description="Helical" evidence="6">
    <location>
        <begin position="160"/>
        <end position="186"/>
    </location>
</feature>